<evidence type="ECO:0000313" key="1">
    <source>
        <dbReference type="EMBL" id="CAF1102089.1"/>
    </source>
</evidence>
<comment type="caution">
    <text evidence="1">The sequence shown here is derived from an EMBL/GenBank/DDBJ whole genome shotgun (WGS) entry which is preliminary data.</text>
</comment>
<dbReference type="EMBL" id="CAJNOG010000234">
    <property type="protein sequence ID" value="CAF1102089.1"/>
    <property type="molecule type" value="Genomic_DNA"/>
</dbReference>
<reference evidence="1" key="1">
    <citation type="submission" date="2021-02" db="EMBL/GenBank/DDBJ databases">
        <authorList>
            <person name="Nowell W R."/>
        </authorList>
    </citation>
    <scope>NUCLEOTIDE SEQUENCE</scope>
</reference>
<proteinExistence type="predicted"/>
<dbReference type="AlphaFoldDB" id="A0A814P3R7"/>
<dbReference type="Proteomes" id="UP000663844">
    <property type="component" value="Unassembled WGS sequence"/>
</dbReference>
<name>A0A814P3R7_9BILA</name>
<gene>
    <name evidence="1" type="ORF">JYZ213_LOCUS21441</name>
    <name evidence="2" type="ORF">OXD698_LOCUS36893</name>
</gene>
<accession>A0A814P3R7</accession>
<evidence type="ECO:0000313" key="2">
    <source>
        <dbReference type="EMBL" id="CAF4128683.1"/>
    </source>
</evidence>
<organism evidence="1 3">
    <name type="scientific">Adineta steineri</name>
    <dbReference type="NCBI Taxonomy" id="433720"/>
    <lineage>
        <taxon>Eukaryota</taxon>
        <taxon>Metazoa</taxon>
        <taxon>Spiralia</taxon>
        <taxon>Gnathifera</taxon>
        <taxon>Rotifera</taxon>
        <taxon>Eurotatoria</taxon>
        <taxon>Bdelloidea</taxon>
        <taxon>Adinetida</taxon>
        <taxon>Adinetidae</taxon>
        <taxon>Adineta</taxon>
    </lineage>
</organism>
<dbReference type="EMBL" id="CAJOAZ010006262">
    <property type="protein sequence ID" value="CAF4128683.1"/>
    <property type="molecule type" value="Genomic_DNA"/>
</dbReference>
<protein>
    <submittedName>
        <fullName evidence="1">Uncharacterized protein</fullName>
    </submittedName>
</protein>
<evidence type="ECO:0000313" key="3">
    <source>
        <dbReference type="Proteomes" id="UP000663845"/>
    </source>
</evidence>
<sequence length="94" mass="10676">MTKMDCYAALFKVLPKYGVYSKYCQSSNAIKLSEEDCSCQTHQYQVKPFTNFLYFKTLSGITVQISSYVTCNYFSEERAFLLTSLVDSSLSASL</sequence>
<dbReference type="Proteomes" id="UP000663845">
    <property type="component" value="Unassembled WGS sequence"/>
</dbReference>